<accession>A0A8B6CP15</accession>
<dbReference type="EMBL" id="UYJE01002038">
    <property type="protein sequence ID" value="VDI07374.1"/>
    <property type="molecule type" value="Genomic_DNA"/>
</dbReference>
<dbReference type="FunFam" id="1.10.340.70:FF:000001">
    <property type="entry name" value="Retrovirus-related Pol polyprotein from transposon gypsy-like Protein"/>
    <property type="match status" value="1"/>
</dbReference>
<dbReference type="InterPro" id="IPR050951">
    <property type="entry name" value="Retrovirus_Pol_polyprotein"/>
</dbReference>
<gene>
    <name evidence="3" type="ORF">MGAL_10B092628</name>
</gene>
<dbReference type="InterPro" id="IPR012337">
    <property type="entry name" value="RNaseH-like_sf"/>
</dbReference>
<keyword evidence="4" id="KW-1185">Reference proteome</keyword>
<dbReference type="SUPFAM" id="SSF53098">
    <property type="entry name" value="Ribonuclease H-like"/>
    <property type="match status" value="1"/>
</dbReference>
<dbReference type="Gene3D" id="1.10.340.70">
    <property type="match status" value="1"/>
</dbReference>
<feature type="region of interest" description="Disordered" evidence="1">
    <location>
        <begin position="302"/>
        <end position="384"/>
    </location>
</feature>
<dbReference type="AlphaFoldDB" id="A0A8B6CP15"/>
<dbReference type="GO" id="GO:0015074">
    <property type="term" value="P:DNA integration"/>
    <property type="evidence" value="ECO:0007669"/>
    <property type="project" value="InterPro"/>
</dbReference>
<feature type="compositionally biased region" description="Basic and acidic residues" evidence="1">
    <location>
        <begin position="360"/>
        <end position="378"/>
    </location>
</feature>
<feature type="region of interest" description="Disordered" evidence="1">
    <location>
        <begin position="426"/>
        <end position="451"/>
    </location>
</feature>
<dbReference type="Proteomes" id="UP000596742">
    <property type="component" value="Unassembled WGS sequence"/>
</dbReference>
<feature type="compositionally biased region" description="Basic and acidic residues" evidence="1">
    <location>
        <begin position="317"/>
        <end position="327"/>
    </location>
</feature>
<evidence type="ECO:0000259" key="2">
    <source>
        <dbReference type="PROSITE" id="PS50994"/>
    </source>
</evidence>
<proteinExistence type="predicted"/>
<dbReference type="Gene3D" id="3.30.420.10">
    <property type="entry name" value="Ribonuclease H-like superfamily/Ribonuclease H"/>
    <property type="match status" value="1"/>
</dbReference>
<sequence length="508" mass="58376">MPDHDTDWTLTDKQSNDPDLKLVKQWLTDGQRPEYNEVSELQDDLVFRHFYDNERKVVKLQAVIPLSERKQVLHFCHDAKYAGHLGMRKTLEKIRQSYYWPGLQADVRAYVAGCDKCAMRKTPTKKKRAPMAIVETSSPMERLATDILGELPETENGNRYILVVSDYYTKWTESFPMPNMEASTVVKIIVEVIARFGVPSWIHSDQGRQYESRLFQEVCKVLDIKKTRTTPYHPQSDESRWQKQKLLLEKKEQWKCGFCPTSFECKEERDKHLTSCANERLFCTESGCFYHTDKSKNLLRHMKSKHQKDDDSESDKEESTSKSKELLSDSSESESEDDWKSQDPGDILGQDSDENECSEQEEKKDTGLKEPENKKDDNMMPSKLVERTVVCNNELGRIIRQKTTPRLPGVRNTFTERLGPEIIAVGSKNTDTKGSPVDSLEKQTDKGGSKVDDKESIVLCATCKKRKASLVSCGVQTDSMLYTKTVTTETTYRDGPKKIRIVEVKEAY</sequence>
<dbReference type="GO" id="GO:0003676">
    <property type="term" value="F:nucleic acid binding"/>
    <property type="evidence" value="ECO:0007669"/>
    <property type="project" value="InterPro"/>
</dbReference>
<dbReference type="Pfam" id="PF00665">
    <property type="entry name" value="rve"/>
    <property type="match status" value="1"/>
</dbReference>
<organism evidence="3 4">
    <name type="scientific">Mytilus galloprovincialis</name>
    <name type="common">Mediterranean mussel</name>
    <dbReference type="NCBI Taxonomy" id="29158"/>
    <lineage>
        <taxon>Eukaryota</taxon>
        <taxon>Metazoa</taxon>
        <taxon>Spiralia</taxon>
        <taxon>Lophotrochozoa</taxon>
        <taxon>Mollusca</taxon>
        <taxon>Bivalvia</taxon>
        <taxon>Autobranchia</taxon>
        <taxon>Pteriomorphia</taxon>
        <taxon>Mytilida</taxon>
        <taxon>Mytiloidea</taxon>
        <taxon>Mytilidae</taxon>
        <taxon>Mytilinae</taxon>
        <taxon>Mytilus</taxon>
    </lineage>
</organism>
<evidence type="ECO:0000313" key="3">
    <source>
        <dbReference type="EMBL" id="VDI07374.1"/>
    </source>
</evidence>
<name>A0A8B6CP15_MYTGA</name>
<dbReference type="Pfam" id="PF17921">
    <property type="entry name" value="Integrase_H2C2"/>
    <property type="match status" value="1"/>
</dbReference>
<dbReference type="PANTHER" id="PTHR37984:SF15">
    <property type="entry name" value="INTEGRASE CATALYTIC DOMAIN-CONTAINING PROTEIN"/>
    <property type="match status" value="1"/>
</dbReference>
<dbReference type="InterPro" id="IPR041588">
    <property type="entry name" value="Integrase_H2C2"/>
</dbReference>
<feature type="domain" description="Integrase catalytic" evidence="2">
    <location>
        <begin position="135"/>
        <end position="250"/>
    </location>
</feature>
<dbReference type="OrthoDB" id="6130966at2759"/>
<protein>
    <recommendedName>
        <fullName evidence="2">Integrase catalytic domain-containing protein</fullName>
    </recommendedName>
</protein>
<dbReference type="InterPro" id="IPR001584">
    <property type="entry name" value="Integrase_cat-core"/>
</dbReference>
<evidence type="ECO:0000313" key="4">
    <source>
        <dbReference type="Proteomes" id="UP000596742"/>
    </source>
</evidence>
<evidence type="ECO:0000256" key="1">
    <source>
        <dbReference type="SAM" id="MobiDB-lite"/>
    </source>
</evidence>
<comment type="caution">
    <text evidence="3">The sequence shown here is derived from an EMBL/GenBank/DDBJ whole genome shotgun (WGS) entry which is preliminary data.</text>
</comment>
<dbReference type="PANTHER" id="PTHR37984">
    <property type="entry name" value="PROTEIN CBG26694"/>
    <property type="match status" value="1"/>
</dbReference>
<dbReference type="InterPro" id="IPR036397">
    <property type="entry name" value="RNaseH_sf"/>
</dbReference>
<feature type="compositionally biased region" description="Basic and acidic residues" evidence="1">
    <location>
        <begin position="439"/>
        <end position="451"/>
    </location>
</feature>
<dbReference type="PROSITE" id="PS50994">
    <property type="entry name" value="INTEGRASE"/>
    <property type="match status" value="1"/>
</dbReference>
<reference evidence="3" key="1">
    <citation type="submission" date="2018-11" db="EMBL/GenBank/DDBJ databases">
        <authorList>
            <person name="Alioto T."/>
            <person name="Alioto T."/>
        </authorList>
    </citation>
    <scope>NUCLEOTIDE SEQUENCE</scope>
</reference>